<dbReference type="GO" id="GO:0005506">
    <property type="term" value="F:iron ion binding"/>
    <property type="evidence" value="ECO:0007669"/>
    <property type="project" value="InterPro"/>
</dbReference>
<dbReference type="InterPro" id="IPR002401">
    <property type="entry name" value="Cyt_P450_E_grp-I"/>
</dbReference>
<dbReference type="InterPro" id="IPR001128">
    <property type="entry name" value="Cyt_P450"/>
</dbReference>
<feature type="transmembrane region" description="Helical" evidence="5">
    <location>
        <begin position="95"/>
        <end position="115"/>
    </location>
</feature>
<keyword evidence="4" id="KW-0560">Oxidoreductase</keyword>
<accession>A0A8H3XFE8</accession>
<keyword evidence="5" id="KW-1133">Transmembrane helix</keyword>
<evidence type="ECO:0000256" key="4">
    <source>
        <dbReference type="RuleBase" id="RU000461"/>
    </source>
</evidence>
<dbReference type="Pfam" id="PF00067">
    <property type="entry name" value="p450"/>
    <property type="match status" value="1"/>
</dbReference>
<gene>
    <name evidence="6" type="ORF">F8M41_000823</name>
</gene>
<evidence type="ECO:0000256" key="3">
    <source>
        <dbReference type="PIRSR" id="PIRSR602401-1"/>
    </source>
</evidence>
<feature type="binding site" description="axial binding residue" evidence="3">
    <location>
        <position position="548"/>
    </location>
    <ligand>
        <name>heme</name>
        <dbReference type="ChEBI" id="CHEBI:30413"/>
    </ligand>
    <ligandPart>
        <name>Fe</name>
        <dbReference type="ChEBI" id="CHEBI:18248"/>
    </ligandPart>
</feature>
<reference evidence="6 7" key="1">
    <citation type="journal article" date="2019" name="Environ. Microbiol.">
        <title>At the nexus of three kingdoms: the genome of the mycorrhizal fungus Gigaspora margarita provides insights into plant, endobacterial and fungal interactions.</title>
        <authorList>
            <person name="Venice F."/>
            <person name="Ghignone S."/>
            <person name="Salvioli di Fossalunga A."/>
            <person name="Amselem J."/>
            <person name="Novero M."/>
            <person name="Xianan X."/>
            <person name="Sedzielewska Toro K."/>
            <person name="Morin E."/>
            <person name="Lipzen A."/>
            <person name="Grigoriev I.V."/>
            <person name="Henrissat B."/>
            <person name="Martin F.M."/>
            <person name="Bonfante P."/>
        </authorList>
    </citation>
    <scope>NUCLEOTIDE SEQUENCE [LARGE SCALE GENOMIC DNA]</scope>
    <source>
        <strain evidence="6 7">BEG34</strain>
    </source>
</reference>
<keyword evidence="2 3" id="KW-0408">Iron</keyword>
<dbReference type="GO" id="GO:0004497">
    <property type="term" value="F:monooxygenase activity"/>
    <property type="evidence" value="ECO:0007669"/>
    <property type="project" value="UniProtKB-KW"/>
</dbReference>
<dbReference type="InterPro" id="IPR036396">
    <property type="entry name" value="Cyt_P450_sf"/>
</dbReference>
<keyword evidence="5" id="KW-0812">Transmembrane</keyword>
<dbReference type="Gene3D" id="1.10.630.10">
    <property type="entry name" value="Cytochrome P450"/>
    <property type="match status" value="1"/>
</dbReference>
<keyword evidence="3 4" id="KW-0349">Heme</keyword>
<dbReference type="OrthoDB" id="1470350at2759"/>
<feature type="transmembrane region" description="Helical" evidence="5">
    <location>
        <begin position="70"/>
        <end position="89"/>
    </location>
</feature>
<evidence type="ECO:0000256" key="2">
    <source>
        <dbReference type="ARBA" id="ARBA00023004"/>
    </source>
</evidence>
<protein>
    <submittedName>
        <fullName evidence="6">Cytochrome P450</fullName>
    </submittedName>
</protein>
<keyword evidence="7" id="KW-1185">Reference proteome</keyword>
<dbReference type="PANTHER" id="PTHR24301">
    <property type="entry name" value="THROMBOXANE-A SYNTHASE"/>
    <property type="match status" value="1"/>
</dbReference>
<sequence length="603" mass="70406">MFNISALFTNSATMFNISALFTNNESIPLQIPIVNNLTILNNLFINSKFMNNFSNLFINSRFINNLPQNLDVLLILFIIYIFRFYFIYFTRPNPLPGPIPLPIIGNLFQIGFCLLNSVKKFQLKYGDIFELYMFSERNIWLCNPSLVDKLFTNSTKTNFFCRALSTNGFKELGMDKVGIVFNRDFDSWKYNRRILNYTLTNVKVLKGYMEAVKKLFIEIEGYWIDLNNENNNNNHNNNSKDINEFVLDFSQWMRRFITDLALNMNFGDHAFSMAGYFNSLSKYKKNPTHEIIESEKFIKSLVTWVKHMIFMTFCPSNFIRRYVPPLCFFHLKFQWNYNWLTNEFSRIIQKRTQEIENVSLDKLNTHDVLDTLLTVNKAQDLKGSNGKAIKPMDEREIFGVLLEFFVAGVETVLSLTCFIVYYVCKHPSVKEKLIQEIDSVFPATLPLSDITYEKLMNNLPYFDAIIKETSRLKTNPPINPRELYEQDEIGGYIISKGSTVIACADAIHLHKNYWENPNEFIPERFLSNNYPLSMSQKLFTFGGGLRGCVGKQLAMLEMKTILVLLFRKYDVDLVNHNLDAKDKTYLLNSCNSLMVRLKIRKEE</sequence>
<dbReference type="PROSITE" id="PS00086">
    <property type="entry name" value="CYTOCHROME_P450"/>
    <property type="match status" value="1"/>
</dbReference>
<dbReference type="PRINTS" id="PR00463">
    <property type="entry name" value="EP450I"/>
</dbReference>
<dbReference type="Proteomes" id="UP000439903">
    <property type="component" value="Unassembled WGS sequence"/>
</dbReference>
<dbReference type="CDD" id="cd00302">
    <property type="entry name" value="cytochrome_P450"/>
    <property type="match status" value="1"/>
</dbReference>
<keyword evidence="4" id="KW-0503">Monooxygenase</keyword>
<feature type="transmembrane region" description="Helical" evidence="5">
    <location>
        <begin position="397"/>
        <end position="423"/>
    </location>
</feature>
<dbReference type="PANTHER" id="PTHR24301:SF2">
    <property type="entry name" value="THROMBOXANE-A SYNTHASE"/>
    <property type="match status" value="1"/>
</dbReference>
<evidence type="ECO:0000256" key="1">
    <source>
        <dbReference type="ARBA" id="ARBA00022723"/>
    </source>
</evidence>
<evidence type="ECO:0000313" key="6">
    <source>
        <dbReference type="EMBL" id="KAF0459123.1"/>
    </source>
</evidence>
<dbReference type="AlphaFoldDB" id="A0A8H3XFE8"/>
<dbReference type="PRINTS" id="PR00385">
    <property type="entry name" value="P450"/>
</dbReference>
<comment type="similarity">
    <text evidence="4">Belongs to the cytochrome P450 family.</text>
</comment>
<evidence type="ECO:0000313" key="7">
    <source>
        <dbReference type="Proteomes" id="UP000439903"/>
    </source>
</evidence>
<dbReference type="InterPro" id="IPR017972">
    <property type="entry name" value="Cyt_P450_CS"/>
</dbReference>
<evidence type="ECO:0000256" key="5">
    <source>
        <dbReference type="SAM" id="Phobius"/>
    </source>
</evidence>
<keyword evidence="5" id="KW-0472">Membrane</keyword>
<keyword evidence="1 3" id="KW-0479">Metal-binding</keyword>
<organism evidence="6 7">
    <name type="scientific">Gigaspora margarita</name>
    <dbReference type="NCBI Taxonomy" id="4874"/>
    <lineage>
        <taxon>Eukaryota</taxon>
        <taxon>Fungi</taxon>
        <taxon>Fungi incertae sedis</taxon>
        <taxon>Mucoromycota</taxon>
        <taxon>Glomeromycotina</taxon>
        <taxon>Glomeromycetes</taxon>
        <taxon>Diversisporales</taxon>
        <taxon>Gigasporaceae</taxon>
        <taxon>Gigaspora</taxon>
    </lineage>
</organism>
<dbReference type="GO" id="GO:0020037">
    <property type="term" value="F:heme binding"/>
    <property type="evidence" value="ECO:0007669"/>
    <property type="project" value="InterPro"/>
</dbReference>
<comment type="cofactor">
    <cofactor evidence="3">
        <name>heme</name>
        <dbReference type="ChEBI" id="CHEBI:30413"/>
    </cofactor>
</comment>
<proteinExistence type="inferred from homology"/>
<dbReference type="EMBL" id="WTPW01001067">
    <property type="protein sequence ID" value="KAF0459123.1"/>
    <property type="molecule type" value="Genomic_DNA"/>
</dbReference>
<name>A0A8H3XFE8_GIGMA</name>
<dbReference type="GO" id="GO:0016705">
    <property type="term" value="F:oxidoreductase activity, acting on paired donors, with incorporation or reduction of molecular oxygen"/>
    <property type="evidence" value="ECO:0007669"/>
    <property type="project" value="InterPro"/>
</dbReference>
<dbReference type="SUPFAM" id="SSF48264">
    <property type="entry name" value="Cytochrome P450"/>
    <property type="match status" value="1"/>
</dbReference>
<comment type="caution">
    <text evidence="6">The sequence shown here is derived from an EMBL/GenBank/DDBJ whole genome shotgun (WGS) entry which is preliminary data.</text>
</comment>